<dbReference type="RefSeq" id="XP_014147261.1">
    <property type="nucleotide sequence ID" value="XM_014291786.1"/>
</dbReference>
<evidence type="ECO:0000313" key="2">
    <source>
        <dbReference type="Proteomes" id="UP000054560"/>
    </source>
</evidence>
<sequence>MWDCHIVVSTGAIALPILVNNRGGQLIKVVADNLFVQFDDPVQGESWREDDRERACGAGLTCVTGLGAMELTFSYHTS</sequence>
<dbReference type="AlphaFoldDB" id="A0A0L0F9F9"/>
<dbReference type="GeneID" id="25914585"/>
<keyword evidence="2" id="KW-1185">Reference proteome</keyword>
<organism evidence="1 2">
    <name type="scientific">Sphaeroforma arctica JP610</name>
    <dbReference type="NCBI Taxonomy" id="667725"/>
    <lineage>
        <taxon>Eukaryota</taxon>
        <taxon>Ichthyosporea</taxon>
        <taxon>Ichthyophonida</taxon>
        <taxon>Sphaeroforma</taxon>
    </lineage>
</organism>
<proteinExistence type="predicted"/>
<dbReference type="Proteomes" id="UP000054560">
    <property type="component" value="Unassembled WGS sequence"/>
</dbReference>
<name>A0A0L0F9F9_9EUKA</name>
<gene>
    <name evidence="1" type="ORF">SARC_14081</name>
</gene>
<evidence type="ECO:0000313" key="1">
    <source>
        <dbReference type="EMBL" id="KNC73359.1"/>
    </source>
</evidence>
<dbReference type="EMBL" id="KQ245714">
    <property type="protein sequence ID" value="KNC73359.1"/>
    <property type="molecule type" value="Genomic_DNA"/>
</dbReference>
<protein>
    <submittedName>
        <fullName evidence="1">Uncharacterized protein</fullName>
    </submittedName>
</protein>
<accession>A0A0L0F9F9</accession>
<reference evidence="1 2" key="1">
    <citation type="submission" date="2011-02" db="EMBL/GenBank/DDBJ databases">
        <title>The Genome Sequence of Sphaeroforma arctica JP610.</title>
        <authorList>
            <consortium name="The Broad Institute Genome Sequencing Platform"/>
            <person name="Russ C."/>
            <person name="Cuomo C."/>
            <person name="Young S.K."/>
            <person name="Zeng Q."/>
            <person name="Gargeya S."/>
            <person name="Alvarado L."/>
            <person name="Berlin A."/>
            <person name="Chapman S.B."/>
            <person name="Chen Z."/>
            <person name="Freedman E."/>
            <person name="Gellesch M."/>
            <person name="Goldberg J."/>
            <person name="Griggs A."/>
            <person name="Gujja S."/>
            <person name="Heilman E."/>
            <person name="Heiman D."/>
            <person name="Howarth C."/>
            <person name="Mehta T."/>
            <person name="Neiman D."/>
            <person name="Pearson M."/>
            <person name="Roberts A."/>
            <person name="Saif S."/>
            <person name="Shea T."/>
            <person name="Shenoy N."/>
            <person name="Sisk P."/>
            <person name="Stolte C."/>
            <person name="Sykes S."/>
            <person name="White J."/>
            <person name="Yandava C."/>
            <person name="Burger G."/>
            <person name="Gray M.W."/>
            <person name="Holland P.W.H."/>
            <person name="King N."/>
            <person name="Lang F.B.F."/>
            <person name="Roger A.J."/>
            <person name="Ruiz-Trillo I."/>
            <person name="Haas B."/>
            <person name="Nusbaum C."/>
            <person name="Birren B."/>
        </authorList>
    </citation>
    <scope>NUCLEOTIDE SEQUENCE [LARGE SCALE GENOMIC DNA]</scope>
    <source>
        <strain evidence="1 2">JP610</strain>
    </source>
</reference>